<keyword evidence="1" id="KW-0472">Membrane</keyword>
<dbReference type="Proteomes" id="UP001374535">
    <property type="component" value="Chromosome 4"/>
</dbReference>
<name>A0AAQ3NQZ5_VIGMU</name>
<dbReference type="AlphaFoldDB" id="A0AAQ3NQZ5"/>
<organism evidence="2 3">
    <name type="scientific">Vigna mungo</name>
    <name type="common">Black gram</name>
    <name type="synonym">Phaseolus mungo</name>
    <dbReference type="NCBI Taxonomy" id="3915"/>
    <lineage>
        <taxon>Eukaryota</taxon>
        <taxon>Viridiplantae</taxon>
        <taxon>Streptophyta</taxon>
        <taxon>Embryophyta</taxon>
        <taxon>Tracheophyta</taxon>
        <taxon>Spermatophyta</taxon>
        <taxon>Magnoliopsida</taxon>
        <taxon>eudicotyledons</taxon>
        <taxon>Gunneridae</taxon>
        <taxon>Pentapetalae</taxon>
        <taxon>rosids</taxon>
        <taxon>fabids</taxon>
        <taxon>Fabales</taxon>
        <taxon>Fabaceae</taxon>
        <taxon>Papilionoideae</taxon>
        <taxon>50 kb inversion clade</taxon>
        <taxon>NPAAA clade</taxon>
        <taxon>indigoferoid/millettioid clade</taxon>
        <taxon>Phaseoleae</taxon>
        <taxon>Vigna</taxon>
    </lineage>
</organism>
<reference evidence="2 3" key="1">
    <citation type="journal article" date="2023" name="Life. Sci Alliance">
        <title>Evolutionary insights into 3D genome organization and epigenetic landscape of Vigna mungo.</title>
        <authorList>
            <person name="Junaid A."/>
            <person name="Singh B."/>
            <person name="Bhatia S."/>
        </authorList>
    </citation>
    <scope>NUCLEOTIDE SEQUENCE [LARGE SCALE GENOMIC DNA]</scope>
    <source>
        <strain evidence="2">Urdbean</strain>
    </source>
</reference>
<sequence length="122" mass="14454">MHPSKSIFLFSNPNTSLGPLYIFPVQAFLEHLHMFKRQRDTNQPHHFLGQRILTSRPSKHINHDMIRISFVTICWMVMVILRLLCIWVMHLSCWYSFHHLFSNKTELVSAGVCFQIQNFSLL</sequence>
<feature type="transmembrane region" description="Helical" evidence="1">
    <location>
        <begin position="65"/>
        <end position="89"/>
    </location>
</feature>
<keyword evidence="3" id="KW-1185">Reference proteome</keyword>
<accession>A0AAQ3NQZ5</accession>
<evidence type="ECO:0000313" key="2">
    <source>
        <dbReference type="EMBL" id="WVZ13557.1"/>
    </source>
</evidence>
<proteinExistence type="predicted"/>
<protein>
    <submittedName>
        <fullName evidence="2">Uncharacterized protein</fullName>
    </submittedName>
</protein>
<keyword evidence="1" id="KW-1133">Transmembrane helix</keyword>
<dbReference type="EMBL" id="CP144697">
    <property type="protein sequence ID" value="WVZ13557.1"/>
    <property type="molecule type" value="Genomic_DNA"/>
</dbReference>
<gene>
    <name evidence="2" type="ORF">V8G54_011123</name>
</gene>
<evidence type="ECO:0000313" key="3">
    <source>
        <dbReference type="Proteomes" id="UP001374535"/>
    </source>
</evidence>
<keyword evidence="1" id="KW-0812">Transmembrane</keyword>
<evidence type="ECO:0000256" key="1">
    <source>
        <dbReference type="SAM" id="Phobius"/>
    </source>
</evidence>